<reference evidence="2 3" key="1">
    <citation type="submission" date="2018-03" db="EMBL/GenBank/DDBJ databases">
        <title>Characteristics and genome of n-alkane degrading marine bacteria Gordonia iterans isolated from crude oil contaminated in Tae-an, South Korea.</title>
        <authorList>
            <person name="Lee S.-S."/>
            <person name="Kim H."/>
        </authorList>
    </citation>
    <scope>NUCLEOTIDE SEQUENCE [LARGE SCALE GENOMIC DNA]</scope>
    <source>
        <strain evidence="2 3">Co17</strain>
    </source>
</reference>
<dbReference type="InterPro" id="IPR050471">
    <property type="entry name" value="AB_hydrolase"/>
</dbReference>
<dbReference type="Proteomes" id="UP000239814">
    <property type="component" value="Chromosome"/>
</dbReference>
<sequence>MTRPALARPVAAQLNGITLSYTDVGPADAPLVVMVMGTGSPGRVWHAHQQPALLAAGFRVVTFDNRGVAPSSECADGFTLADMVADTAALIEHLGAGPARVVGTSLGARITQELALARPDVVRGVVMIATYGRSTPMLEAFSHGERELYDRGVELPAEYYAAVTAHMNLSPHTLANDRDARDWLDIIGFGGQARSAGVRAQLNLHEREDNRLAAYRGIDRPALVIGFADDRTLPVFLAREVAEAIPGARYEEIDRAGHFGYLERPEAVNELLIAFLRSVGERGQ</sequence>
<organism evidence="2 3">
    <name type="scientific">Gordonia iterans</name>
    <dbReference type="NCBI Taxonomy" id="1004901"/>
    <lineage>
        <taxon>Bacteria</taxon>
        <taxon>Bacillati</taxon>
        <taxon>Actinomycetota</taxon>
        <taxon>Actinomycetes</taxon>
        <taxon>Mycobacteriales</taxon>
        <taxon>Gordoniaceae</taxon>
        <taxon>Gordonia</taxon>
    </lineage>
</organism>
<dbReference type="RefSeq" id="WP_105942935.1">
    <property type="nucleotide sequence ID" value="NZ_CP027433.1"/>
</dbReference>
<dbReference type="InterPro" id="IPR000073">
    <property type="entry name" value="AB_hydrolase_1"/>
</dbReference>
<keyword evidence="2" id="KW-0378">Hydrolase</keyword>
<gene>
    <name evidence="2" type="ORF">C6V83_14175</name>
</gene>
<keyword evidence="3" id="KW-1185">Reference proteome</keyword>
<evidence type="ECO:0000313" key="3">
    <source>
        <dbReference type="Proteomes" id="UP000239814"/>
    </source>
</evidence>
<dbReference type="EMBL" id="CP027433">
    <property type="protein sequence ID" value="AVM01225.1"/>
    <property type="molecule type" value="Genomic_DNA"/>
</dbReference>
<dbReference type="AlphaFoldDB" id="A0A2S0KHR2"/>
<dbReference type="Pfam" id="PF00561">
    <property type="entry name" value="Abhydrolase_1"/>
    <property type="match status" value="1"/>
</dbReference>
<protein>
    <submittedName>
        <fullName evidence="2">Alpha/beta hydrolase</fullName>
    </submittedName>
</protein>
<feature type="domain" description="AB hydrolase-1" evidence="1">
    <location>
        <begin position="30"/>
        <end position="265"/>
    </location>
</feature>
<dbReference type="PRINTS" id="PR00111">
    <property type="entry name" value="ABHYDROLASE"/>
</dbReference>
<accession>A0A2S0KHR2</accession>
<dbReference type="InterPro" id="IPR029058">
    <property type="entry name" value="AB_hydrolase_fold"/>
</dbReference>
<evidence type="ECO:0000313" key="2">
    <source>
        <dbReference type="EMBL" id="AVM01225.1"/>
    </source>
</evidence>
<evidence type="ECO:0000259" key="1">
    <source>
        <dbReference type="Pfam" id="PF00561"/>
    </source>
</evidence>
<dbReference type="OrthoDB" id="3210844at2"/>
<dbReference type="PANTHER" id="PTHR43433:SF5">
    <property type="entry name" value="AB HYDROLASE-1 DOMAIN-CONTAINING PROTEIN"/>
    <property type="match status" value="1"/>
</dbReference>
<dbReference type="GO" id="GO:0016787">
    <property type="term" value="F:hydrolase activity"/>
    <property type="evidence" value="ECO:0007669"/>
    <property type="project" value="UniProtKB-KW"/>
</dbReference>
<dbReference type="PANTHER" id="PTHR43433">
    <property type="entry name" value="HYDROLASE, ALPHA/BETA FOLD FAMILY PROTEIN"/>
    <property type="match status" value="1"/>
</dbReference>
<proteinExistence type="predicted"/>
<dbReference type="Gene3D" id="3.40.50.1820">
    <property type="entry name" value="alpha/beta hydrolase"/>
    <property type="match status" value="1"/>
</dbReference>
<dbReference type="KEGG" id="git:C6V83_14175"/>
<dbReference type="SUPFAM" id="SSF53474">
    <property type="entry name" value="alpha/beta-Hydrolases"/>
    <property type="match status" value="1"/>
</dbReference>
<name>A0A2S0KHR2_9ACTN</name>